<keyword evidence="7" id="KW-1185">Reference proteome</keyword>
<evidence type="ECO:0000256" key="1">
    <source>
        <dbReference type="ARBA" id="ARBA00001968"/>
    </source>
</evidence>
<name>A0AAD8RP98_LOLMU</name>
<dbReference type="Proteomes" id="UP001231189">
    <property type="component" value="Unassembled WGS sequence"/>
</dbReference>
<gene>
    <name evidence="6" type="ORF">QYE76_002929</name>
</gene>
<dbReference type="Pfam" id="PF12776">
    <property type="entry name" value="Myb_DNA-bind_3"/>
    <property type="match status" value="1"/>
</dbReference>
<evidence type="ECO:0000256" key="3">
    <source>
        <dbReference type="SAM" id="MobiDB-lite"/>
    </source>
</evidence>
<feature type="domain" description="Myb/SANT-like" evidence="4">
    <location>
        <begin position="143"/>
        <end position="229"/>
    </location>
</feature>
<comment type="caution">
    <text evidence="6">The sequence shown here is derived from an EMBL/GenBank/DDBJ whole genome shotgun (WGS) entry which is preliminary data.</text>
</comment>
<feature type="region of interest" description="Disordered" evidence="3">
    <location>
        <begin position="309"/>
        <end position="341"/>
    </location>
</feature>
<dbReference type="GO" id="GO:0046872">
    <property type="term" value="F:metal ion binding"/>
    <property type="evidence" value="ECO:0007669"/>
    <property type="project" value="UniProtKB-KW"/>
</dbReference>
<dbReference type="AlphaFoldDB" id="A0AAD8RP98"/>
<dbReference type="PANTHER" id="PTHR47127">
    <property type="entry name" value="10A19I.15"/>
    <property type="match status" value="1"/>
</dbReference>
<accession>A0AAD8RP98</accession>
<evidence type="ECO:0008006" key="8">
    <source>
        <dbReference type="Google" id="ProtNLM"/>
    </source>
</evidence>
<evidence type="ECO:0000256" key="2">
    <source>
        <dbReference type="ARBA" id="ARBA00022723"/>
    </source>
</evidence>
<organism evidence="6 7">
    <name type="scientific">Lolium multiflorum</name>
    <name type="common">Italian ryegrass</name>
    <name type="synonym">Lolium perenne subsp. multiflorum</name>
    <dbReference type="NCBI Taxonomy" id="4521"/>
    <lineage>
        <taxon>Eukaryota</taxon>
        <taxon>Viridiplantae</taxon>
        <taxon>Streptophyta</taxon>
        <taxon>Embryophyta</taxon>
        <taxon>Tracheophyta</taxon>
        <taxon>Spermatophyta</taxon>
        <taxon>Magnoliopsida</taxon>
        <taxon>Liliopsida</taxon>
        <taxon>Poales</taxon>
        <taxon>Poaceae</taxon>
        <taxon>BOP clade</taxon>
        <taxon>Pooideae</taxon>
        <taxon>Poodae</taxon>
        <taxon>Poeae</taxon>
        <taxon>Poeae Chloroplast Group 2 (Poeae type)</taxon>
        <taxon>Loliodinae</taxon>
        <taxon>Loliinae</taxon>
        <taxon>Lolium</taxon>
    </lineage>
</organism>
<dbReference type="InterPro" id="IPR027806">
    <property type="entry name" value="HARBI1_dom"/>
</dbReference>
<protein>
    <recommendedName>
        <fullName evidence="8">Myb/SANT-like domain-containing protein</fullName>
    </recommendedName>
</protein>
<keyword evidence="2" id="KW-0479">Metal-binding</keyword>
<dbReference type="EMBL" id="JAUUTY010000005">
    <property type="protein sequence ID" value="KAK1628614.1"/>
    <property type="molecule type" value="Genomic_DNA"/>
</dbReference>
<reference evidence="6" key="1">
    <citation type="submission" date="2023-07" db="EMBL/GenBank/DDBJ databases">
        <title>A chromosome-level genome assembly of Lolium multiflorum.</title>
        <authorList>
            <person name="Chen Y."/>
            <person name="Copetti D."/>
            <person name="Kolliker R."/>
            <person name="Studer B."/>
        </authorList>
    </citation>
    <scope>NUCLEOTIDE SEQUENCE</scope>
    <source>
        <strain evidence="6">02402/16</strain>
        <tissue evidence="6">Leaf</tissue>
    </source>
</reference>
<evidence type="ECO:0000259" key="4">
    <source>
        <dbReference type="Pfam" id="PF12776"/>
    </source>
</evidence>
<sequence>MAAVDFDLKFTYVLAGWEGSAHDALILADAVERDDGLSLPPGKFYLVDAGYAVRPGFLPPYRKTRYHLKEYGGGNHPENYKELFNLRHSSLRISIERAFAAYKNRWKFVYNRPFHPYKTQMAESVEEVPDVGATTKKPPKVMTWTPPMSACMLRSLADIAAKGVKTDKGFKEIHITKAAKALTELVGYEVTTTQVTNHLRKWKVRYQRIEKLRLLSGALWDNDRKMILLEEQHYLGHTQDTPKDAEFLNTPLVNFEYMEACFADKLATGKFAMGSNEPLGKPIEVEHTGNPIDCDSQETNGEGFVEGHPTFDFATQGTDATTPSPSSSNRKRKRVSNLSEEDAVQVNNMSDALRNVASAINNTCHTETHPDLCKTVMELTGFEMDQRLAVLDYLTEHKGKGLNFIAMQVDVREAAFRRIIAKNPDLV</sequence>
<evidence type="ECO:0000313" key="6">
    <source>
        <dbReference type="EMBL" id="KAK1628614.1"/>
    </source>
</evidence>
<proteinExistence type="predicted"/>
<dbReference type="Pfam" id="PF13359">
    <property type="entry name" value="DDE_Tnp_4"/>
    <property type="match status" value="1"/>
</dbReference>
<comment type="cofactor">
    <cofactor evidence="1">
        <name>a divalent metal cation</name>
        <dbReference type="ChEBI" id="CHEBI:60240"/>
    </cofactor>
</comment>
<evidence type="ECO:0000259" key="5">
    <source>
        <dbReference type="Pfam" id="PF13359"/>
    </source>
</evidence>
<dbReference type="InterPro" id="IPR024752">
    <property type="entry name" value="Myb/SANT-like_dom"/>
</dbReference>
<feature type="domain" description="DDE Tnp4" evidence="5">
    <location>
        <begin position="2"/>
        <end position="114"/>
    </location>
</feature>
<feature type="compositionally biased region" description="Polar residues" evidence="3">
    <location>
        <begin position="313"/>
        <end position="322"/>
    </location>
</feature>
<evidence type="ECO:0000313" key="7">
    <source>
        <dbReference type="Proteomes" id="UP001231189"/>
    </source>
</evidence>